<dbReference type="Proteomes" id="UP000782610">
    <property type="component" value="Unassembled WGS sequence"/>
</dbReference>
<dbReference type="PROSITE" id="PS51708">
    <property type="entry name" value="CHAD"/>
    <property type="match status" value="1"/>
</dbReference>
<evidence type="ECO:0000313" key="2">
    <source>
        <dbReference type="EMBL" id="MBI4920923.1"/>
    </source>
</evidence>
<dbReference type="InterPro" id="IPR038186">
    <property type="entry name" value="CHAD_dom_sf"/>
</dbReference>
<evidence type="ECO:0000313" key="3">
    <source>
        <dbReference type="Proteomes" id="UP000782610"/>
    </source>
</evidence>
<proteinExistence type="predicted"/>
<dbReference type="Gene3D" id="1.40.20.10">
    <property type="entry name" value="CHAD domain"/>
    <property type="match status" value="1"/>
</dbReference>
<dbReference type="EMBL" id="JACRAF010000015">
    <property type="protein sequence ID" value="MBI4920923.1"/>
    <property type="molecule type" value="Genomic_DNA"/>
</dbReference>
<dbReference type="PANTHER" id="PTHR39339">
    <property type="entry name" value="SLR1444 PROTEIN"/>
    <property type="match status" value="1"/>
</dbReference>
<feature type="domain" description="CHAD" evidence="1">
    <location>
        <begin position="8"/>
        <end position="278"/>
    </location>
</feature>
<dbReference type="SMART" id="SM00880">
    <property type="entry name" value="CHAD"/>
    <property type="match status" value="1"/>
</dbReference>
<gene>
    <name evidence="2" type="ORF">HY834_04185</name>
</gene>
<name>A0A933KYZ6_9HYPH</name>
<dbReference type="AlphaFoldDB" id="A0A933KYZ6"/>
<sequence length="292" mass="32531">MYKFDPQGEPVEMAFRQIALSQLDEALGEIDRHDGHGRSVVHEVRRRCKKLRGLLRLVRPAFPEFAGENAAIRDAAALLSHIRDAEVLRLTIDGLGKAQPEAAEPLTRISLRLAEEGRHAGPADAGKLEAFRKALLEVRARAEHWSLTRTGLDALLPGLRRSYRSDRRRMEKAQRTRLSPDLHEWRKANKAHGFHIDLLKKTAPEVLTDALRSVDHVSSLLGHHHDLTVLGAAVAQDPARFGDEADIAALNAAIGAQTAQLEAAAFDLGRQVLAERPRELARHFERYWKSAG</sequence>
<dbReference type="Pfam" id="PF05235">
    <property type="entry name" value="CHAD"/>
    <property type="match status" value="1"/>
</dbReference>
<organism evidence="2 3">
    <name type="scientific">Devosia nanyangense</name>
    <dbReference type="NCBI Taxonomy" id="1228055"/>
    <lineage>
        <taxon>Bacteria</taxon>
        <taxon>Pseudomonadati</taxon>
        <taxon>Pseudomonadota</taxon>
        <taxon>Alphaproteobacteria</taxon>
        <taxon>Hyphomicrobiales</taxon>
        <taxon>Devosiaceae</taxon>
        <taxon>Devosia</taxon>
    </lineage>
</organism>
<dbReference type="InterPro" id="IPR007899">
    <property type="entry name" value="CHAD_dom"/>
</dbReference>
<accession>A0A933KYZ6</accession>
<dbReference type="PANTHER" id="PTHR39339:SF1">
    <property type="entry name" value="CHAD DOMAIN-CONTAINING PROTEIN"/>
    <property type="match status" value="1"/>
</dbReference>
<evidence type="ECO:0000259" key="1">
    <source>
        <dbReference type="PROSITE" id="PS51708"/>
    </source>
</evidence>
<comment type="caution">
    <text evidence="2">The sequence shown here is derived from an EMBL/GenBank/DDBJ whole genome shotgun (WGS) entry which is preliminary data.</text>
</comment>
<reference evidence="2" key="1">
    <citation type="submission" date="2020-07" db="EMBL/GenBank/DDBJ databases">
        <title>Huge and variable diversity of episymbiotic CPR bacteria and DPANN archaea in groundwater ecosystems.</title>
        <authorList>
            <person name="He C.Y."/>
            <person name="Keren R."/>
            <person name="Whittaker M."/>
            <person name="Farag I.F."/>
            <person name="Doudna J."/>
            <person name="Cate J.H.D."/>
            <person name="Banfield J.F."/>
        </authorList>
    </citation>
    <scope>NUCLEOTIDE SEQUENCE</scope>
    <source>
        <strain evidence="2">NC_groundwater_1586_Pr3_B-0.1um_66_15</strain>
    </source>
</reference>
<protein>
    <submittedName>
        <fullName evidence="2">CHAD domain-containing protein</fullName>
    </submittedName>
</protein>